<evidence type="ECO:0000313" key="2">
    <source>
        <dbReference type="EMBL" id="OYV02718.1"/>
    </source>
</evidence>
<feature type="transmembrane region" description="Helical" evidence="1">
    <location>
        <begin position="78"/>
        <end position="99"/>
    </location>
</feature>
<dbReference type="Proteomes" id="UP000216312">
    <property type="component" value="Unassembled WGS sequence"/>
</dbReference>
<name>A0A257LSQ9_UNCW3</name>
<accession>A0A257LSQ9</accession>
<dbReference type="Gene3D" id="1.10.1760.20">
    <property type="match status" value="1"/>
</dbReference>
<evidence type="ECO:0000256" key="1">
    <source>
        <dbReference type="SAM" id="Phobius"/>
    </source>
</evidence>
<dbReference type="EMBL" id="NMUJ01000058">
    <property type="protein sequence ID" value="OYV02718.1"/>
    <property type="molecule type" value="Genomic_DNA"/>
</dbReference>
<dbReference type="Pfam" id="PF07456">
    <property type="entry name" value="Hpre_diP_synt_I"/>
    <property type="match status" value="1"/>
</dbReference>
<dbReference type="PIRSF" id="PIRSF027391">
    <property type="entry name" value="Hpre_diP_synt_I"/>
    <property type="match status" value="1"/>
</dbReference>
<protein>
    <recommendedName>
        <fullName evidence="4">Heptaprenyl diphosphate synthase</fullName>
    </recommendedName>
</protein>
<keyword evidence="1" id="KW-1133">Transmembrane helix</keyword>
<dbReference type="InterPro" id="IPR010898">
    <property type="entry name" value="Hpre_diP_synth_I"/>
</dbReference>
<sequence>MHACLCRLRKCDPKLIILIAITVGIHALETIVPKPLPWLRVGFSNAIVLTTLMLYGWKDALIVTVARTLLGNTVTGTILTPAPVIGLAGGIASLFFMTIAHGTHIFSPVGVSIVGALTHNLVQLLVVSVILGYFGVRMLIPIFILLSIVTGAITGVLAYYLYVFLKPRTETLDLDNRPG</sequence>
<evidence type="ECO:0000313" key="3">
    <source>
        <dbReference type="Proteomes" id="UP000216312"/>
    </source>
</evidence>
<feature type="transmembrane region" description="Helical" evidence="1">
    <location>
        <begin position="138"/>
        <end position="162"/>
    </location>
</feature>
<comment type="caution">
    <text evidence="2">The sequence shown here is derived from an EMBL/GenBank/DDBJ whole genome shotgun (WGS) entry which is preliminary data.</text>
</comment>
<proteinExistence type="predicted"/>
<keyword evidence="1" id="KW-0472">Membrane</keyword>
<feature type="transmembrane region" description="Helical" evidence="1">
    <location>
        <begin position="15"/>
        <end position="32"/>
    </location>
</feature>
<reference evidence="3" key="1">
    <citation type="submission" date="2017-07" db="EMBL/GenBank/DDBJ databases">
        <title>Novel pathways for hydrocarbon cycling and metabolic interdependencies in hydrothermal sediment communities.</title>
        <authorList>
            <person name="Dombrowski N."/>
            <person name="Seitz K."/>
            <person name="Teske A."/>
            <person name="Baker B."/>
        </authorList>
    </citation>
    <scope>NUCLEOTIDE SEQUENCE [LARGE SCALE GENOMIC DNA]</scope>
</reference>
<gene>
    <name evidence="2" type="ORF">CGW93_04105</name>
</gene>
<organism evidence="2 3">
    <name type="scientific">candidate division WOR-3 bacterium 4484_18</name>
    <dbReference type="NCBI Taxonomy" id="2020626"/>
    <lineage>
        <taxon>Bacteria</taxon>
        <taxon>Bacteria division WOR-3</taxon>
    </lineage>
</organism>
<dbReference type="InterPro" id="IPR014535">
    <property type="entry name" value="Hpre_diP_synt_I"/>
</dbReference>
<feature type="transmembrane region" description="Helical" evidence="1">
    <location>
        <begin position="105"/>
        <end position="131"/>
    </location>
</feature>
<keyword evidence="1" id="KW-0812">Transmembrane</keyword>
<evidence type="ECO:0008006" key="4">
    <source>
        <dbReference type="Google" id="ProtNLM"/>
    </source>
</evidence>
<dbReference type="AlphaFoldDB" id="A0A257LSQ9"/>